<dbReference type="Pfam" id="PF26113">
    <property type="entry name" value="GH16_XgeA"/>
    <property type="match status" value="1"/>
</dbReference>
<keyword evidence="4" id="KW-1185">Reference proteome</keyword>
<dbReference type="InterPro" id="IPR000757">
    <property type="entry name" value="Beta-glucanase-like"/>
</dbReference>
<reference evidence="3" key="1">
    <citation type="submission" date="2021-07" db="EMBL/GenBank/DDBJ databases">
        <authorList>
            <person name="Durling M."/>
        </authorList>
    </citation>
    <scope>NUCLEOTIDE SEQUENCE</scope>
</reference>
<dbReference type="InterPro" id="IPR013320">
    <property type="entry name" value="ConA-like_dom_sf"/>
</dbReference>
<dbReference type="Gene3D" id="2.60.120.200">
    <property type="match status" value="1"/>
</dbReference>
<evidence type="ECO:0000259" key="2">
    <source>
        <dbReference type="PROSITE" id="PS51762"/>
    </source>
</evidence>
<dbReference type="AlphaFoldDB" id="A0A9N9L2B7"/>
<dbReference type="Proteomes" id="UP000696280">
    <property type="component" value="Unassembled WGS sequence"/>
</dbReference>
<evidence type="ECO:0000313" key="3">
    <source>
        <dbReference type="EMBL" id="CAG8956267.1"/>
    </source>
</evidence>
<dbReference type="GO" id="GO:0009251">
    <property type="term" value="P:glucan catabolic process"/>
    <property type="evidence" value="ECO:0007669"/>
    <property type="project" value="TreeGrafter"/>
</dbReference>
<dbReference type="PANTHER" id="PTHR10963:SF42">
    <property type="entry name" value="PUTATIVE (AFU_ORTHOLOGUE AFUA_5G02280)-RELATED"/>
    <property type="match status" value="1"/>
</dbReference>
<dbReference type="SUPFAM" id="SSF49899">
    <property type="entry name" value="Concanavalin A-like lectins/glucanases"/>
    <property type="match status" value="1"/>
</dbReference>
<dbReference type="EMBL" id="CAJVRL010000070">
    <property type="protein sequence ID" value="CAG8956267.1"/>
    <property type="molecule type" value="Genomic_DNA"/>
</dbReference>
<organism evidence="3 4">
    <name type="scientific">Hymenoscyphus fraxineus</name>
    <dbReference type="NCBI Taxonomy" id="746836"/>
    <lineage>
        <taxon>Eukaryota</taxon>
        <taxon>Fungi</taxon>
        <taxon>Dikarya</taxon>
        <taxon>Ascomycota</taxon>
        <taxon>Pezizomycotina</taxon>
        <taxon>Leotiomycetes</taxon>
        <taxon>Helotiales</taxon>
        <taxon>Helotiaceae</taxon>
        <taxon>Hymenoscyphus</taxon>
    </lineage>
</organism>
<dbReference type="GO" id="GO:0004553">
    <property type="term" value="F:hydrolase activity, hydrolyzing O-glycosyl compounds"/>
    <property type="evidence" value="ECO:0007669"/>
    <property type="project" value="InterPro"/>
</dbReference>
<dbReference type="InterPro" id="IPR050546">
    <property type="entry name" value="Glycosyl_Hydrlase_16"/>
</dbReference>
<dbReference type="CDD" id="cd02181">
    <property type="entry name" value="GH16_fungal_Lam16A_glucanase"/>
    <property type="match status" value="1"/>
</dbReference>
<comment type="caution">
    <text evidence="3">The sequence shown here is derived from an EMBL/GenBank/DDBJ whole genome shotgun (WGS) entry which is preliminary data.</text>
</comment>
<keyword evidence="1" id="KW-1133">Transmembrane helix</keyword>
<keyword evidence="1" id="KW-0812">Transmembrane</keyword>
<dbReference type="OrthoDB" id="192832at2759"/>
<keyword evidence="1" id="KW-0472">Membrane</keyword>
<sequence length="436" mass="48648">MAQPQNPGFKPLEYWKPPKPVRHFRSASKTLSVILPKIGIPTSKVVYSPSVYSSYPKPSNPDLDDKRISISTVEMAKEYDNLNSQKRPWYDAKGWGKKAWIGIFIAFAIIVIVVVVPSVVVTRNNRYPDYTRLNYTLTDTYSGENFFDNFNYFSGPDPTEGFVKYVDQATAQQYNLTYASSRSSIIRVDTTLTNTSSVPNTSTGRMSIRVSSKKQFGNNNLFIFDVKHTPLGCAVWPALWLTDDNNWPDNGEIDLYEAINVVGDHPNQITLHTTKGCVMNVKRKQTGKALQKTCLNSTNVNAGCGVDPGPVTFGQTYNNDGGGIMAMELRREGIRAWQFRRSSIPSDITNGTPDPSTWGTATADFPSTNCDIDTHFRNQSIILNISLCGTWAGRDYYKFADTCPGSCEDQVAANNTAFRDAYWEFGTFSVYNSGAR</sequence>
<accession>A0A9N9L2B7</accession>
<proteinExistence type="predicted"/>
<gene>
    <name evidence="3" type="ORF">HYFRA_00003647</name>
</gene>
<feature type="domain" description="GH16" evidence="2">
    <location>
        <begin position="128"/>
        <end position="374"/>
    </location>
</feature>
<dbReference type="PROSITE" id="PS51762">
    <property type="entry name" value="GH16_2"/>
    <property type="match status" value="1"/>
</dbReference>
<dbReference type="PANTHER" id="PTHR10963">
    <property type="entry name" value="GLYCOSYL HYDROLASE-RELATED"/>
    <property type="match status" value="1"/>
</dbReference>
<feature type="transmembrane region" description="Helical" evidence="1">
    <location>
        <begin position="99"/>
        <end position="120"/>
    </location>
</feature>
<evidence type="ECO:0000256" key="1">
    <source>
        <dbReference type="SAM" id="Phobius"/>
    </source>
</evidence>
<evidence type="ECO:0000313" key="4">
    <source>
        <dbReference type="Proteomes" id="UP000696280"/>
    </source>
</evidence>
<name>A0A9N9L2B7_9HELO</name>
<protein>
    <recommendedName>
        <fullName evidence="2">GH16 domain-containing protein</fullName>
    </recommendedName>
</protein>